<dbReference type="InterPro" id="IPR016181">
    <property type="entry name" value="Acyl_CoA_acyltransferase"/>
</dbReference>
<evidence type="ECO:0000259" key="1">
    <source>
        <dbReference type="PROSITE" id="PS51186"/>
    </source>
</evidence>
<organism evidence="2 3">
    <name type="scientific">Sphingobium fontiphilum</name>
    <dbReference type="NCBI Taxonomy" id="944425"/>
    <lineage>
        <taxon>Bacteria</taxon>
        <taxon>Pseudomonadati</taxon>
        <taxon>Pseudomonadota</taxon>
        <taxon>Alphaproteobacteria</taxon>
        <taxon>Sphingomonadales</taxon>
        <taxon>Sphingomonadaceae</taxon>
        <taxon>Sphingobium</taxon>
    </lineage>
</organism>
<evidence type="ECO:0000313" key="3">
    <source>
        <dbReference type="Proteomes" id="UP000552757"/>
    </source>
</evidence>
<dbReference type="RefSeq" id="WP_183953667.1">
    <property type="nucleotide sequence ID" value="NZ_JACIEB010000001.1"/>
</dbReference>
<dbReference type="PROSITE" id="PS51186">
    <property type="entry name" value="GNAT"/>
    <property type="match status" value="1"/>
</dbReference>
<keyword evidence="2" id="KW-0808">Transferase</keyword>
<dbReference type="AlphaFoldDB" id="A0A7W6DHD7"/>
<dbReference type="EMBL" id="JACIEB010000001">
    <property type="protein sequence ID" value="MBB3980667.1"/>
    <property type="molecule type" value="Genomic_DNA"/>
</dbReference>
<sequence length="172" mass="18387">MAAGEAEAQGVGRLIRPATAADDDAIWALLEPVIRAGETLAVPRDMDRASALALWLAPERTTRLLVEDGVVLGIFYVRVNQHGGGAHVANAGYVTAPAATGRGVARAMCAASFDLARALGYRAIQFNFVIATNERAVALWRAMGFATVGRLPGVFDHPRHGLVDAFVMHRWL</sequence>
<dbReference type="Pfam" id="PF00583">
    <property type="entry name" value="Acetyltransf_1"/>
    <property type="match status" value="1"/>
</dbReference>
<protein>
    <submittedName>
        <fullName evidence="2">L-amino acid N-acyltransferase YncA</fullName>
    </submittedName>
</protein>
<dbReference type="Gene3D" id="3.40.630.30">
    <property type="match status" value="1"/>
</dbReference>
<dbReference type="CDD" id="cd04301">
    <property type="entry name" value="NAT_SF"/>
    <property type="match status" value="1"/>
</dbReference>
<keyword evidence="2" id="KW-0012">Acyltransferase</keyword>
<evidence type="ECO:0000313" key="2">
    <source>
        <dbReference type="EMBL" id="MBB3980667.1"/>
    </source>
</evidence>
<comment type="caution">
    <text evidence="2">The sequence shown here is derived from an EMBL/GenBank/DDBJ whole genome shotgun (WGS) entry which is preliminary data.</text>
</comment>
<gene>
    <name evidence="2" type="ORF">GGR44_000298</name>
</gene>
<name>A0A7W6DHD7_9SPHN</name>
<feature type="domain" description="N-acetyltransferase" evidence="1">
    <location>
        <begin position="13"/>
        <end position="172"/>
    </location>
</feature>
<proteinExistence type="predicted"/>
<dbReference type="PANTHER" id="PTHR43138:SF1">
    <property type="entry name" value="N-ACETYLTRANSFERASE ACA1"/>
    <property type="match status" value="1"/>
</dbReference>
<dbReference type="InterPro" id="IPR000182">
    <property type="entry name" value="GNAT_dom"/>
</dbReference>
<reference evidence="2 3" key="1">
    <citation type="submission" date="2020-08" db="EMBL/GenBank/DDBJ databases">
        <title>Genomic Encyclopedia of Type Strains, Phase IV (KMG-IV): sequencing the most valuable type-strain genomes for metagenomic binning, comparative biology and taxonomic classification.</title>
        <authorList>
            <person name="Goeker M."/>
        </authorList>
    </citation>
    <scope>NUCLEOTIDE SEQUENCE [LARGE SCALE GENOMIC DNA]</scope>
    <source>
        <strain evidence="2 3">DSM 29348</strain>
    </source>
</reference>
<keyword evidence="3" id="KW-1185">Reference proteome</keyword>
<dbReference type="SUPFAM" id="SSF55729">
    <property type="entry name" value="Acyl-CoA N-acyltransferases (Nat)"/>
    <property type="match status" value="1"/>
</dbReference>
<accession>A0A7W6DHD7</accession>
<dbReference type="InterPro" id="IPR052742">
    <property type="entry name" value="Mito_N-acetyltransferase"/>
</dbReference>
<dbReference type="PANTHER" id="PTHR43138">
    <property type="entry name" value="ACETYLTRANSFERASE, GNAT FAMILY"/>
    <property type="match status" value="1"/>
</dbReference>
<dbReference type="GO" id="GO:0016747">
    <property type="term" value="F:acyltransferase activity, transferring groups other than amino-acyl groups"/>
    <property type="evidence" value="ECO:0007669"/>
    <property type="project" value="InterPro"/>
</dbReference>
<dbReference type="Proteomes" id="UP000552757">
    <property type="component" value="Unassembled WGS sequence"/>
</dbReference>